<dbReference type="Proteomes" id="UP001596074">
    <property type="component" value="Unassembled WGS sequence"/>
</dbReference>
<dbReference type="CDD" id="cd11035">
    <property type="entry name" value="P450cam-like"/>
    <property type="match status" value="1"/>
</dbReference>
<dbReference type="Gene3D" id="1.10.630.10">
    <property type="entry name" value="Cytochrome P450"/>
    <property type="match status" value="1"/>
</dbReference>
<keyword evidence="4" id="KW-1185">Reference proteome</keyword>
<reference evidence="4" key="1">
    <citation type="journal article" date="2019" name="Int. J. Syst. Evol. Microbiol.">
        <title>The Global Catalogue of Microorganisms (GCM) 10K type strain sequencing project: providing services to taxonomists for standard genome sequencing and annotation.</title>
        <authorList>
            <consortium name="The Broad Institute Genomics Platform"/>
            <consortium name="The Broad Institute Genome Sequencing Center for Infectious Disease"/>
            <person name="Wu L."/>
            <person name="Ma J."/>
        </authorList>
    </citation>
    <scope>NUCLEOTIDE SEQUENCE [LARGE SCALE GENOMIC DNA]</scope>
    <source>
        <strain evidence="4">KCTC 42087</strain>
    </source>
</reference>
<dbReference type="InterPro" id="IPR001128">
    <property type="entry name" value="Cyt_P450"/>
</dbReference>
<dbReference type="PRINTS" id="PR00359">
    <property type="entry name" value="BP450"/>
</dbReference>
<comment type="similarity">
    <text evidence="1 2">Belongs to the cytochrome P450 family.</text>
</comment>
<evidence type="ECO:0000313" key="4">
    <source>
        <dbReference type="Proteomes" id="UP001596074"/>
    </source>
</evidence>
<dbReference type="SUPFAM" id="SSF48264">
    <property type="entry name" value="Cytochrome P450"/>
    <property type="match status" value="1"/>
</dbReference>
<keyword evidence="2" id="KW-0479">Metal-binding</keyword>
<dbReference type="PROSITE" id="PS00086">
    <property type="entry name" value="CYTOCHROME_P450"/>
    <property type="match status" value="1"/>
</dbReference>
<proteinExistence type="inferred from homology"/>
<accession>A0ABW0ZS02</accession>
<dbReference type="PRINTS" id="PR00385">
    <property type="entry name" value="P450"/>
</dbReference>
<dbReference type="RefSeq" id="WP_378281465.1">
    <property type="nucleotide sequence ID" value="NZ_JBHSON010000010.1"/>
</dbReference>
<sequence>MGPVQSNEQSCPVVNLDYSAHRPQGEWIRTFDELRAEAPWYRNDFGPGFWMMLNHEGILEILQNPEDFSSSSVVAMDPDPAYRWIPEMLDGEEHREWRRQLAPAFSPRAIVRLEDRVRSWAREVIDRIAEQGSCDFMAEFAQIYPTTIFLDLMGLPAAELDTFMEWEHQILRSPKTEEGRVLRMRAMRAVTGYFAEVVARKRREPGDDLISAALRFRIGGKPVGEEDLLAFCLLMFMAGLDTVTATLGWSFLHLARNPEDRERIVADPELIPGAIEEFVRAYAIVLPGRKATRDTEVQGCPIKEGDMVLLPLNAATRDDGAFDDARTVRIDRSPNNHIGFGAGPHRCLGSHLARRELRIAFEEWHARIPSYRLADEGSRELLESGGQLTLTTPLHLTWDV</sequence>
<protein>
    <submittedName>
        <fullName evidence="3">Cytochrome P450</fullName>
    </submittedName>
</protein>
<keyword evidence="2" id="KW-0349">Heme</keyword>
<name>A0ABW0ZS02_9ACTN</name>
<dbReference type="InterPro" id="IPR036396">
    <property type="entry name" value="Cyt_P450_sf"/>
</dbReference>
<dbReference type="InterPro" id="IPR017972">
    <property type="entry name" value="Cyt_P450_CS"/>
</dbReference>
<comment type="caution">
    <text evidence="3">The sequence shown here is derived from an EMBL/GenBank/DDBJ whole genome shotgun (WGS) entry which is preliminary data.</text>
</comment>
<evidence type="ECO:0000256" key="2">
    <source>
        <dbReference type="RuleBase" id="RU000461"/>
    </source>
</evidence>
<dbReference type="EMBL" id="JBHSON010000010">
    <property type="protein sequence ID" value="MFC5745841.1"/>
    <property type="molecule type" value="Genomic_DNA"/>
</dbReference>
<keyword evidence="2" id="KW-0503">Monooxygenase</keyword>
<organism evidence="3 4">
    <name type="scientific">Actinomadura rugatobispora</name>
    <dbReference type="NCBI Taxonomy" id="1994"/>
    <lineage>
        <taxon>Bacteria</taxon>
        <taxon>Bacillati</taxon>
        <taxon>Actinomycetota</taxon>
        <taxon>Actinomycetes</taxon>
        <taxon>Streptosporangiales</taxon>
        <taxon>Thermomonosporaceae</taxon>
        <taxon>Actinomadura</taxon>
    </lineage>
</organism>
<dbReference type="InterPro" id="IPR002397">
    <property type="entry name" value="Cyt_P450_B"/>
</dbReference>
<dbReference type="PANTHER" id="PTHR46696:SF6">
    <property type="entry name" value="P450, PUTATIVE (EUROFUNG)-RELATED"/>
    <property type="match status" value="1"/>
</dbReference>
<dbReference type="PANTHER" id="PTHR46696">
    <property type="entry name" value="P450, PUTATIVE (EUROFUNG)-RELATED"/>
    <property type="match status" value="1"/>
</dbReference>
<gene>
    <name evidence="3" type="ORF">ACFPZN_09500</name>
</gene>
<keyword evidence="2" id="KW-0560">Oxidoreductase</keyword>
<evidence type="ECO:0000313" key="3">
    <source>
        <dbReference type="EMBL" id="MFC5745841.1"/>
    </source>
</evidence>
<keyword evidence="2" id="KW-0408">Iron</keyword>
<dbReference type="Pfam" id="PF00067">
    <property type="entry name" value="p450"/>
    <property type="match status" value="1"/>
</dbReference>
<evidence type="ECO:0000256" key="1">
    <source>
        <dbReference type="ARBA" id="ARBA00010617"/>
    </source>
</evidence>